<proteinExistence type="predicted"/>
<evidence type="ECO:0000313" key="2">
    <source>
        <dbReference type="EMBL" id="CAI2372419.1"/>
    </source>
</evidence>
<keyword evidence="3" id="KW-1185">Reference proteome</keyword>
<feature type="region of interest" description="Disordered" evidence="1">
    <location>
        <begin position="97"/>
        <end position="134"/>
    </location>
</feature>
<gene>
    <name evidence="2" type="ORF">ECRASSUSDP1_LOCUS13749</name>
</gene>
<dbReference type="Proteomes" id="UP001295684">
    <property type="component" value="Unassembled WGS sequence"/>
</dbReference>
<dbReference type="AlphaFoldDB" id="A0AAD1UP10"/>
<feature type="compositionally biased region" description="Low complexity" evidence="1">
    <location>
        <begin position="109"/>
        <end position="133"/>
    </location>
</feature>
<protein>
    <submittedName>
        <fullName evidence="2">Uncharacterized protein</fullName>
    </submittedName>
</protein>
<name>A0AAD1UP10_EUPCR</name>
<accession>A0AAD1UP10</accession>
<comment type="caution">
    <text evidence="2">The sequence shown here is derived from an EMBL/GenBank/DDBJ whole genome shotgun (WGS) entry which is preliminary data.</text>
</comment>
<dbReference type="EMBL" id="CAMPGE010013705">
    <property type="protein sequence ID" value="CAI2372419.1"/>
    <property type="molecule type" value="Genomic_DNA"/>
</dbReference>
<reference evidence="2" key="1">
    <citation type="submission" date="2023-07" db="EMBL/GenBank/DDBJ databases">
        <authorList>
            <consortium name="AG Swart"/>
            <person name="Singh M."/>
            <person name="Singh A."/>
            <person name="Seah K."/>
            <person name="Emmerich C."/>
        </authorList>
    </citation>
    <scope>NUCLEOTIDE SEQUENCE</scope>
    <source>
        <strain evidence="2">DP1</strain>
    </source>
</reference>
<feature type="region of interest" description="Disordered" evidence="1">
    <location>
        <begin position="139"/>
        <end position="158"/>
    </location>
</feature>
<evidence type="ECO:0000313" key="3">
    <source>
        <dbReference type="Proteomes" id="UP001295684"/>
    </source>
</evidence>
<sequence>MAQTSKAKRVPQNQHKGILCGFSRFLCCLKEPKLIKPKSINKKDLEIFTNNLSNAFEEDGICSKDYMKCETPEGRHNSIKMASIQVNSKSKCNVPSSFYMNNKKNQKNPSEQESSFSQSISSPQKISSRLSSRVVKKSSSRFKSPLLKNESKTSESSPMTQCLCSKTLKCEDTKTFKAKDDVQEGGHDYLPATIIHKIPSDFKQKNTYTKALLQSFKKEAHNSMYPTKKKKTNSQKRAFRRIALPKNSRSYSWMDMQEENPIWPDFESGVEDEVCCFDQSFQGNGGKLFKIPQNPKPKSVLQQSIKIPEELVNIDEAYSKVVW</sequence>
<evidence type="ECO:0000256" key="1">
    <source>
        <dbReference type="SAM" id="MobiDB-lite"/>
    </source>
</evidence>
<organism evidence="2 3">
    <name type="scientific">Euplotes crassus</name>
    <dbReference type="NCBI Taxonomy" id="5936"/>
    <lineage>
        <taxon>Eukaryota</taxon>
        <taxon>Sar</taxon>
        <taxon>Alveolata</taxon>
        <taxon>Ciliophora</taxon>
        <taxon>Intramacronucleata</taxon>
        <taxon>Spirotrichea</taxon>
        <taxon>Hypotrichia</taxon>
        <taxon>Euplotida</taxon>
        <taxon>Euplotidae</taxon>
        <taxon>Moneuplotes</taxon>
    </lineage>
</organism>